<dbReference type="OrthoDB" id="14339at2759"/>
<keyword evidence="3" id="KW-1185">Reference proteome</keyword>
<dbReference type="PANTHER" id="PTHR37332">
    <property type="entry name" value="EXPRESSED PROTEIN"/>
    <property type="match status" value="1"/>
</dbReference>
<feature type="region of interest" description="Disordered" evidence="1">
    <location>
        <begin position="59"/>
        <end position="90"/>
    </location>
</feature>
<protein>
    <submittedName>
        <fullName evidence="2">Uncharacterized protein</fullName>
    </submittedName>
</protein>
<proteinExistence type="predicted"/>
<organism evidence="2 3">
    <name type="scientific">Sistotremastrum niveocremeum HHB9708</name>
    <dbReference type="NCBI Taxonomy" id="1314777"/>
    <lineage>
        <taxon>Eukaryota</taxon>
        <taxon>Fungi</taxon>
        <taxon>Dikarya</taxon>
        <taxon>Basidiomycota</taxon>
        <taxon>Agaricomycotina</taxon>
        <taxon>Agaricomycetes</taxon>
        <taxon>Sistotremastrales</taxon>
        <taxon>Sistotremastraceae</taxon>
        <taxon>Sertulicium</taxon>
        <taxon>Sertulicium niveocremeum</taxon>
    </lineage>
</organism>
<name>A0A165AF56_9AGAM</name>
<sequence length="408" mass="44334">MTTFSNFTIVQRSNDEPSRKNVSVSDAASRFIPAHDGTDPNSASNLLSGFKGSSVSSASIAGSGSATPLPTSASGTSIGPPSTTPTSATPLSREWDAQSLHSDTVPSAGAGVAVGTSVDYLRDMVHKRMQTLTYLRSIHMGQTHWINTILPTRQELEKVFNNNAMRKRTYRFAILGMSLANAFDVQPAQDFLKGLIATLVDFDQFQDGNYKPKIRLFRSSKLPKRQTGGINDYALPIPDPGETSYLLSPHMPFPLDYHQTLLSLIDILSEVYQKISRILGPSPFATSNQMGPLGIITPYPGVSYLFDPNEHFREGDGSLCGIAYGFAGTSAMYGGALGSPPPAWNASWAEMLNKIDGKFKKIITTLTKELDAFARNSIKDELASLDPLLRNMAASDFSKEQYDFEGVV</sequence>
<reference evidence="2 3" key="1">
    <citation type="journal article" date="2016" name="Mol. Biol. Evol.">
        <title>Comparative Genomics of Early-Diverging Mushroom-Forming Fungi Provides Insights into the Origins of Lignocellulose Decay Capabilities.</title>
        <authorList>
            <person name="Nagy L.G."/>
            <person name="Riley R."/>
            <person name="Tritt A."/>
            <person name="Adam C."/>
            <person name="Daum C."/>
            <person name="Floudas D."/>
            <person name="Sun H."/>
            <person name="Yadav J.S."/>
            <person name="Pangilinan J."/>
            <person name="Larsson K.H."/>
            <person name="Matsuura K."/>
            <person name="Barry K."/>
            <person name="Labutti K."/>
            <person name="Kuo R."/>
            <person name="Ohm R.A."/>
            <person name="Bhattacharya S.S."/>
            <person name="Shirouzu T."/>
            <person name="Yoshinaga Y."/>
            <person name="Martin F.M."/>
            <person name="Grigoriev I.V."/>
            <person name="Hibbett D.S."/>
        </authorList>
    </citation>
    <scope>NUCLEOTIDE SEQUENCE [LARGE SCALE GENOMIC DNA]</scope>
    <source>
        <strain evidence="2 3">HHB9708</strain>
    </source>
</reference>
<evidence type="ECO:0000313" key="3">
    <source>
        <dbReference type="Proteomes" id="UP000076722"/>
    </source>
</evidence>
<dbReference type="STRING" id="1314777.A0A165AF56"/>
<dbReference type="Proteomes" id="UP000076722">
    <property type="component" value="Unassembled WGS sequence"/>
</dbReference>
<dbReference type="PANTHER" id="PTHR37332:SF1">
    <property type="entry name" value="ELMO DOMAIN-CONTAINING PROTEIN"/>
    <property type="match status" value="1"/>
</dbReference>
<dbReference type="AlphaFoldDB" id="A0A165AF56"/>
<evidence type="ECO:0000313" key="2">
    <source>
        <dbReference type="EMBL" id="KZS98904.1"/>
    </source>
</evidence>
<dbReference type="EMBL" id="KV419394">
    <property type="protein sequence ID" value="KZS98904.1"/>
    <property type="molecule type" value="Genomic_DNA"/>
</dbReference>
<accession>A0A165AF56</accession>
<evidence type="ECO:0000256" key="1">
    <source>
        <dbReference type="SAM" id="MobiDB-lite"/>
    </source>
</evidence>
<gene>
    <name evidence="2" type="ORF">SISNIDRAFT_480498</name>
</gene>